<gene>
    <name evidence="2" type="ORF">SERLADRAFT_443001</name>
</gene>
<organism>
    <name type="scientific">Serpula lacrymans var. lacrymans (strain S7.9)</name>
    <name type="common">Dry rot fungus</name>
    <dbReference type="NCBI Taxonomy" id="578457"/>
    <lineage>
        <taxon>Eukaryota</taxon>
        <taxon>Fungi</taxon>
        <taxon>Dikarya</taxon>
        <taxon>Basidiomycota</taxon>
        <taxon>Agaricomycotina</taxon>
        <taxon>Agaricomycetes</taxon>
        <taxon>Agaricomycetidae</taxon>
        <taxon>Boletales</taxon>
        <taxon>Coniophorineae</taxon>
        <taxon>Serpulaceae</taxon>
        <taxon>Serpula</taxon>
    </lineage>
</organism>
<dbReference type="AlphaFoldDB" id="F8PB91"/>
<evidence type="ECO:0000313" key="2">
    <source>
        <dbReference type="EMBL" id="EGO19531.1"/>
    </source>
</evidence>
<reference evidence="2" key="1">
    <citation type="submission" date="2011-04" db="EMBL/GenBank/DDBJ databases">
        <title>Evolution of plant cell wall degrading machinery underlies the functional diversity of forest fungi.</title>
        <authorList>
            <consortium name="US DOE Joint Genome Institute (JGI-PGF)"/>
            <person name="Eastwood D.C."/>
            <person name="Floudas D."/>
            <person name="Binder M."/>
            <person name="Majcherczyk A."/>
            <person name="Schneider P."/>
            <person name="Aerts A."/>
            <person name="Asiegbu F.O."/>
            <person name="Baker S.E."/>
            <person name="Barry K."/>
            <person name="Bendiksby M."/>
            <person name="Blumentritt M."/>
            <person name="Coutinho P.M."/>
            <person name="Cullen D."/>
            <person name="Cullen D."/>
            <person name="Gathman A."/>
            <person name="Goodell B."/>
            <person name="Henrissat B."/>
            <person name="Ihrmark K."/>
            <person name="Kauserud H."/>
            <person name="Kohler A."/>
            <person name="LaButti K."/>
            <person name="Lapidus A."/>
            <person name="Lavin J.L."/>
            <person name="Lee Y.-H."/>
            <person name="Lindquist E."/>
            <person name="Lilly W."/>
            <person name="Lucas S."/>
            <person name="Morin E."/>
            <person name="Murat C."/>
            <person name="Oguiza J.A."/>
            <person name="Park J."/>
            <person name="Pisabarro A.G."/>
            <person name="Riley R."/>
            <person name="Rosling A."/>
            <person name="Salamov A."/>
            <person name="Schmidt O."/>
            <person name="Schmutz J."/>
            <person name="Skrede I."/>
            <person name="Stenlid J."/>
            <person name="Wiebenga A."/>
            <person name="Xie X."/>
            <person name="Kues U."/>
            <person name="Hibbett D.S."/>
            <person name="Hoffmeister D."/>
            <person name="Hogberg N."/>
            <person name="Martin F."/>
            <person name="Grigoriev I.V."/>
            <person name="Watkinson S.C."/>
        </authorList>
    </citation>
    <scope>NUCLEOTIDE SEQUENCE</scope>
    <source>
        <strain evidence="2">S7.9</strain>
    </source>
</reference>
<accession>F8PB91</accession>
<sequence>MTDSMTNLIGALPEARSSQTQPTIPAGLTPEIQEWMQRMMEAEVARRVTEATEREGRMRAHQAAKRAEEEAVEYRGLWEQQITTNSGIQKNDGGGEKRD</sequence>
<protein>
    <submittedName>
        <fullName evidence="2">Uncharacterized protein</fullName>
    </submittedName>
</protein>
<dbReference type="RefSeq" id="XP_007323664.1">
    <property type="nucleotide sequence ID" value="XM_007323602.1"/>
</dbReference>
<dbReference type="KEGG" id="sla:SERLADRAFT_443001"/>
<feature type="region of interest" description="Disordered" evidence="1">
    <location>
        <begin position="80"/>
        <end position="99"/>
    </location>
</feature>
<name>F8PB91_SERL9</name>
<proteinExistence type="predicted"/>
<dbReference type="GeneID" id="18815830"/>
<feature type="compositionally biased region" description="Polar residues" evidence="1">
    <location>
        <begin position="80"/>
        <end position="89"/>
    </location>
</feature>
<evidence type="ECO:0000256" key="1">
    <source>
        <dbReference type="SAM" id="MobiDB-lite"/>
    </source>
</evidence>
<dbReference type="Proteomes" id="UP000008064">
    <property type="component" value="Unassembled WGS sequence"/>
</dbReference>
<dbReference type="EMBL" id="GL945443">
    <property type="protein sequence ID" value="EGO19531.1"/>
    <property type="molecule type" value="Genomic_DNA"/>
</dbReference>
<dbReference type="HOGENOM" id="CLU_2321793_0_0_1"/>
<feature type="region of interest" description="Disordered" evidence="1">
    <location>
        <begin position="1"/>
        <end position="26"/>
    </location>
</feature>